<organism evidence="2 3">
    <name type="scientific">Amycolatopsis endophytica</name>
    <dbReference type="NCBI Taxonomy" id="860233"/>
    <lineage>
        <taxon>Bacteria</taxon>
        <taxon>Bacillati</taxon>
        <taxon>Actinomycetota</taxon>
        <taxon>Actinomycetes</taxon>
        <taxon>Pseudonocardiales</taxon>
        <taxon>Pseudonocardiaceae</taxon>
        <taxon>Amycolatopsis</taxon>
    </lineage>
</organism>
<proteinExistence type="predicted"/>
<sequence length="223" mass="23246">MGRPALAIGGVALIVAGAGVALGWNWWPNTARAEADESVTQLVSSVRVDNNSGDVRIRIEDTTTTSVHQVFRYDGDRPGRAFTLDGGQLVLDGCGDDCTVDYEVVVPRGTTVNGEVRSGDLTVDGAASVDLRASSGDIEVRDITGPVTTNTKSGDIEIHLATPQDVRAEAASGNVTIQVPPASYRIAGETNSGDRTIDIAQDPAGRNVLDVTTRSGDVSVVNA</sequence>
<keyword evidence="3" id="KW-1185">Reference proteome</keyword>
<evidence type="ECO:0000313" key="2">
    <source>
        <dbReference type="EMBL" id="NYI88752.1"/>
    </source>
</evidence>
<protein>
    <recommendedName>
        <fullName evidence="1">DUF4097 domain-containing protein</fullName>
    </recommendedName>
</protein>
<feature type="domain" description="DUF4097" evidence="1">
    <location>
        <begin position="116"/>
        <end position="220"/>
    </location>
</feature>
<dbReference type="RefSeq" id="WP_179772944.1">
    <property type="nucleotide sequence ID" value="NZ_JACCFK010000001.1"/>
</dbReference>
<reference evidence="2 3" key="1">
    <citation type="submission" date="2020-07" db="EMBL/GenBank/DDBJ databases">
        <title>Sequencing the genomes of 1000 actinobacteria strains.</title>
        <authorList>
            <person name="Klenk H.-P."/>
        </authorList>
    </citation>
    <scope>NUCLEOTIDE SEQUENCE [LARGE SCALE GENOMIC DNA]</scope>
    <source>
        <strain evidence="2 3">DSM 104006</strain>
    </source>
</reference>
<evidence type="ECO:0000313" key="3">
    <source>
        <dbReference type="Proteomes" id="UP000549616"/>
    </source>
</evidence>
<dbReference type="Pfam" id="PF13349">
    <property type="entry name" value="DUF4097"/>
    <property type="match status" value="1"/>
</dbReference>
<dbReference type="Proteomes" id="UP000549616">
    <property type="component" value="Unassembled WGS sequence"/>
</dbReference>
<dbReference type="EMBL" id="JACCFK010000001">
    <property type="protein sequence ID" value="NYI88752.1"/>
    <property type="molecule type" value="Genomic_DNA"/>
</dbReference>
<dbReference type="InterPro" id="IPR025164">
    <property type="entry name" value="Toastrack_DUF4097"/>
</dbReference>
<evidence type="ECO:0000259" key="1">
    <source>
        <dbReference type="Pfam" id="PF13349"/>
    </source>
</evidence>
<accession>A0A853B1K9</accession>
<comment type="caution">
    <text evidence="2">The sequence shown here is derived from an EMBL/GenBank/DDBJ whole genome shotgun (WGS) entry which is preliminary data.</text>
</comment>
<gene>
    <name evidence="2" type="ORF">HNR02_002075</name>
</gene>
<dbReference type="AlphaFoldDB" id="A0A853B1K9"/>
<name>A0A853B1K9_9PSEU</name>